<dbReference type="InterPro" id="IPR029063">
    <property type="entry name" value="SAM-dependent_MTases_sf"/>
</dbReference>
<reference evidence="5 6" key="1">
    <citation type="submission" date="2021-03" db="EMBL/GenBank/DDBJ databases">
        <title>Fibrella sp. HMF5036 genome sequencing and assembly.</title>
        <authorList>
            <person name="Kang H."/>
            <person name="Kim H."/>
            <person name="Bae S."/>
            <person name="Joh K."/>
        </authorList>
    </citation>
    <scope>NUCLEOTIDE SEQUENCE [LARGE SCALE GENOMIC DNA]</scope>
    <source>
        <strain evidence="5 6">HMF5036</strain>
    </source>
</reference>
<evidence type="ECO:0000256" key="1">
    <source>
        <dbReference type="ARBA" id="ARBA00022603"/>
    </source>
</evidence>
<dbReference type="Proteomes" id="UP000664795">
    <property type="component" value="Unassembled WGS sequence"/>
</dbReference>
<dbReference type="EMBL" id="JAFMYU010000021">
    <property type="protein sequence ID" value="MBO0933631.1"/>
    <property type="molecule type" value="Genomic_DNA"/>
</dbReference>
<proteinExistence type="predicted"/>
<evidence type="ECO:0000313" key="6">
    <source>
        <dbReference type="Proteomes" id="UP000664795"/>
    </source>
</evidence>
<dbReference type="PANTHER" id="PTHR43464">
    <property type="entry name" value="METHYLTRANSFERASE"/>
    <property type="match status" value="1"/>
</dbReference>
<dbReference type="GO" id="GO:0032259">
    <property type="term" value="P:methylation"/>
    <property type="evidence" value="ECO:0007669"/>
    <property type="project" value="UniProtKB-KW"/>
</dbReference>
<gene>
    <name evidence="5" type="ORF">J2I48_21665</name>
</gene>
<dbReference type="InterPro" id="IPR041698">
    <property type="entry name" value="Methyltransf_25"/>
</dbReference>
<evidence type="ECO:0000313" key="5">
    <source>
        <dbReference type="EMBL" id="MBO0933631.1"/>
    </source>
</evidence>
<dbReference type="Pfam" id="PF13649">
    <property type="entry name" value="Methyltransf_25"/>
    <property type="match status" value="1"/>
</dbReference>
<evidence type="ECO:0000256" key="2">
    <source>
        <dbReference type="ARBA" id="ARBA00022679"/>
    </source>
</evidence>
<name>A0A939G852_9BACT</name>
<dbReference type="SUPFAM" id="SSF53335">
    <property type="entry name" value="S-adenosyl-L-methionine-dependent methyltransferases"/>
    <property type="match status" value="1"/>
</dbReference>
<protein>
    <submittedName>
        <fullName evidence="5">Class I SAM-dependent methyltransferase</fullName>
    </submittedName>
</protein>
<evidence type="ECO:0000256" key="3">
    <source>
        <dbReference type="ARBA" id="ARBA00022691"/>
    </source>
</evidence>
<keyword evidence="6" id="KW-1185">Reference proteome</keyword>
<dbReference type="Gene3D" id="3.40.50.150">
    <property type="entry name" value="Vaccinia Virus protein VP39"/>
    <property type="match status" value="1"/>
</dbReference>
<dbReference type="PANTHER" id="PTHR43464:SF19">
    <property type="entry name" value="UBIQUINONE BIOSYNTHESIS O-METHYLTRANSFERASE, MITOCHONDRIAL"/>
    <property type="match status" value="1"/>
</dbReference>
<evidence type="ECO:0000259" key="4">
    <source>
        <dbReference type="Pfam" id="PF13649"/>
    </source>
</evidence>
<comment type="caution">
    <text evidence="5">The sequence shown here is derived from an EMBL/GenBank/DDBJ whole genome shotgun (WGS) entry which is preliminary data.</text>
</comment>
<keyword evidence="1 5" id="KW-0489">Methyltransferase</keyword>
<organism evidence="5 6">
    <name type="scientific">Fibrella aquatilis</name>
    <dbReference type="NCBI Taxonomy" id="2817059"/>
    <lineage>
        <taxon>Bacteria</taxon>
        <taxon>Pseudomonadati</taxon>
        <taxon>Bacteroidota</taxon>
        <taxon>Cytophagia</taxon>
        <taxon>Cytophagales</taxon>
        <taxon>Spirosomataceae</taxon>
        <taxon>Fibrella</taxon>
    </lineage>
</organism>
<feature type="domain" description="Methyltransferase" evidence="4">
    <location>
        <begin position="41"/>
        <end position="132"/>
    </location>
</feature>
<accession>A0A939G852</accession>
<keyword evidence="3" id="KW-0949">S-adenosyl-L-methionine</keyword>
<sequence length="246" mass="27461">MTKLYSDLAYLYDALYQTFIDYDAEFTLYETLIQPHQATSVLEIGCGSGHLASRFVAAGYAYTGVDVSPQMLDLARQRCPEAYFELADMRTLALARTYDAVLITARSLSYILTNADVLSTFRQLTSHLSPTGTLHFDFIDAGTFLSGLNPEAVVEHRAVYDGQTYLRQSRYTPNLTTGFSWDWHSDFFIEVSGQPLQPVAQDDATLRAFLPAEIRLLLQLAGSTVLSEQKQPTYAFDTWVFSAAVG</sequence>
<keyword evidence="2" id="KW-0808">Transferase</keyword>
<dbReference type="RefSeq" id="WP_207337593.1">
    <property type="nucleotide sequence ID" value="NZ_JAFMYU010000021.1"/>
</dbReference>
<dbReference type="GO" id="GO:0008168">
    <property type="term" value="F:methyltransferase activity"/>
    <property type="evidence" value="ECO:0007669"/>
    <property type="project" value="UniProtKB-KW"/>
</dbReference>
<dbReference type="AlphaFoldDB" id="A0A939G852"/>
<dbReference type="CDD" id="cd02440">
    <property type="entry name" value="AdoMet_MTases"/>
    <property type="match status" value="1"/>
</dbReference>
<dbReference type="Gene3D" id="2.20.130.10">
    <property type="entry name" value="CAC2371-like domains"/>
    <property type="match status" value="1"/>
</dbReference>